<dbReference type="SUPFAM" id="SSF49899">
    <property type="entry name" value="Concanavalin A-like lectins/glucanases"/>
    <property type="match status" value="1"/>
</dbReference>
<evidence type="ECO:0000256" key="1">
    <source>
        <dbReference type="SAM" id="MobiDB-lite"/>
    </source>
</evidence>
<gene>
    <name evidence="2" type="ORF">VHP8226_04028</name>
</gene>
<protein>
    <recommendedName>
        <fullName evidence="4">Dystroglycan-type cadherin-like protein</fullName>
    </recommendedName>
</protein>
<reference evidence="2" key="1">
    <citation type="submission" date="2021-12" db="EMBL/GenBank/DDBJ databases">
        <authorList>
            <person name="Rodrigo-Torres L."/>
            <person name="Arahal R. D."/>
            <person name="Lucena T."/>
        </authorList>
    </citation>
    <scope>NUCLEOTIDE SEQUENCE</scope>
    <source>
        <strain evidence="2">CECT 8226</strain>
    </source>
</reference>
<dbReference type="PROSITE" id="PS51257">
    <property type="entry name" value="PROKAR_LIPOPROTEIN"/>
    <property type="match status" value="1"/>
</dbReference>
<dbReference type="RefSeq" id="WP_237486935.1">
    <property type="nucleotide sequence ID" value="NZ_CAKLCM010000003.1"/>
</dbReference>
<evidence type="ECO:0000313" key="2">
    <source>
        <dbReference type="EMBL" id="CAH0530385.1"/>
    </source>
</evidence>
<proteinExistence type="predicted"/>
<dbReference type="Proteomes" id="UP000838160">
    <property type="component" value="Unassembled WGS sequence"/>
</dbReference>
<evidence type="ECO:0000313" key="3">
    <source>
        <dbReference type="Proteomes" id="UP000838160"/>
    </source>
</evidence>
<accession>A0ABM8ZPM9</accession>
<sequence length="577" mass="61000">MKLSNLMIASLGAVALVGCGDGTKSSDEVVTPDPVVYSVEDTLWNIQSAGSTSGLSTTAIADIVAYHFDSDSDMVKIYETSYYTTSSYSIEGDDSDTDIGEVTFDYEDQEVTCEFDAANNTLTLSSCTTAEFDVTGANGLDPESAEAEDLVGDIEAKPGEGTDGKSVLIKDTSTENSGKIRYTLSDELAQGKLSFNVLYNTDEDQTFYATLYDNTTSSSNTAVDIGLKSSGVQIRQGGSLTSIDGNFTTGEWVNVVVTWDSNTSKFNLTVGKQELGELDFNNSGANVAAIEFKIGTNGNKTATDTPVYVDDFHIYSDIAGTAVVHEDNFDDYAEGYVFGTGETYSDSSAEATASSDQNATEDDGSEPTDPEGVTDNFDSYTVGALIEEANSAYSTTANNSTTFATISDDFANSASNSLRLSDEDGSAKPVVARAFSAGAADAGSVTTSVYIPTEGYDSATYLYLGSSASASSGNRFTEVVFTSSAIKFRDASGSQVELASYSKDTWIDVTISWDGVDADGKYPITVTIDDTVYTEASGAAMFAQAADGTPTLMAWYVGDNGSTATYSYFDDIDSELF</sequence>
<dbReference type="Gene3D" id="2.60.120.200">
    <property type="match status" value="1"/>
</dbReference>
<evidence type="ECO:0008006" key="4">
    <source>
        <dbReference type="Google" id="ProtNLM"/>
    </source>
</evidence>
<feature type="compositionally biased region" description="Low complexity" evidence="1">
    <location>
        <begin position="344"/>
        <end position="356"/>
    </location>
</feature>
<dbReference type="EMBL" id="CAKLCM010000003">
    <property type="protein sequence ID" value="CAH0530385.1"/>
    <property type="molecule type" value="Genomic_DNA"/>
</dbReference>
<keyword evidence="3" id="KW-1185">Reference proteome</keyword>
<comment type="caution">
    <text evidence="2">The sequence shown here is derived from an EMBL/GenBank/DDBJ whole genome shotgun (WGS) entry which is preliminary data.</text>
</comment>
<name>A0ABM8ZPM9_9VIBR</name>
<feature type="compositionally biased region" description="Acidic residues" evidence="1">
    <location>
        <begin position="359"/>
        <end position="369"/>
    </location>
</feature>
<feature type="region of interest" description="Disordered" evidence="1">
    <location>
        <begin position="344"/>
        <end position="377"/>
    </location>
</feature>
<dbReference type="InterPro" id="IPR013320">
    <property type="entry name" value="ConA-like_dom_sf"/>
</dbReference>
<organism evidence="2 3">
    <name type="scientific">Vibrio hippocampi</name>
    <dbReference type="NCBI Taxonomy" id="654686"/>
    <lineage>
        <taxon>Bacteria</taxon>
        <taxon>Pseudomonadati</taxon>
        <taxon>Pseudomonadota</taxon>
        <taxon>Gammaproteobacteria</taxon>
        <taxon>Vibrionales</taxon>
        <taxon>Vibrionaceae</taxon>
        <taxon>Vibrio</taxon>
    </lineage>
</organism>